<accession>A0A9P3LHL3</accession>
<feature type="compositionally biased region" description="Low complexity" evidence="1">
    <location>
        <begin position="496"/>
        <end position="506"/>
    </location>
</feature>
<evidence type="ECO:0000256" key="1">
    <source>
        <dbReference type="SAM" id="MobiDB-lite"/>
    </source>
</evidence>
<gene>
    <name evidence="2" type="ORF">PsYK624_109520</name>
</gene>
<organism evidence="2 3">
    <name type="scientific">Phanerochaete sordida</name>
    <dbReference type="NCBI Taxonomy" id="48140"/>
    <lineage>
        <taxon>Eukaryota</taxon>
        <taxon>Fungi</taxon>
        <taxon>Dikarya</taxon>
        <taxon>Basidiomycota</taxon>
        <taxon>Agaricomycotina</taxon>
        <taxon>Agaricomycetes</taxon>
        <taxon>Polyporales</taxon>
        <taxon>Phanerochaetaceae</taxon>
        <taxon>Phanerochaete</taxon>
    </lineage>
</organism>
<dbReference type="AlphaFoldDB" id="A0A9P3LHL3"/>
<sequence>MQHRTTGAIPLYDLKARFAAALVGLRPLLTKPLLTPLFVLESRAGDDPGDDPSILLVVPYALRHFNSALWQVQGDNTQSSDGETTLVAESPEDASCGAGADYEPVAEERKVSPSSTEENALVAVLVPGPSSKPVGSHVDQSAALGPEITTQEPFQFDSAEGSKCEIVFPTNDYREPEATLSWHHSGMYLTRQRPETKACHIIVCTLAPDTTAVRLPGMRRGLLVKDGSVLDEVPGSAEEAVPLSSSPTVNPPGLNQATMNAQHAGTTFGAVWAGGSHSRPQTFLAYSHDTPIAPSPRQAAPRRELNPRAQEFFMSSPGIASYTSPKLAVQTTIAPQPTQPLHLPIPDPLSEPPLLPSFTPSPEAPAYTLPDPFTHAYDAPASQVHTGSSSLLAILNGAPAYDLSPTPLLPALSLSPKSPGGSPHAAAYTLRNGYHDLSPSPDGSPSLFPLFHSPLTGSLNNGYYTNGIHTDTFADGPIIPSGPVDRISSPDDPPLVRRTPVGTRTPPRGRPWYARPQSAEPAPAWPPILPGRSLSFSPSP</sequence>
<evidence type="ECO:0000313" key="3">
    <source>
        <dbReference type="Proteomes" id="UP000703269"/>
    </source>
</evidence>
<dbReference type="OrthoDB" id="10618515at2759"/>
<dbReference type="EMBL" id="BPQB01000043">
    <property type="protein sequence ID" value="GJE94779.1"/>
    <property type="molecule type" value="Genomic_DNA"/>
</dbReference>
<dbReference type="Proteomes" id="UP000703269">
    <property type="component" value="Unassembled WGS sequence"/>
</dbReference>
<proteinExistence type="predicted"/>
<dbReference type="PRINTS" id="PR01217">
    <property type="entry name" value="PRICHEXTENSN"/>
</dbReference>
<keyword evidence="3" id="KW-1185">Reference proteome</keyword>
<reference evidence="2 3" key="1">
    <citation type="submission" date="2021-08" db="EMBL/GenBank/DDBJ databases">
        <title>Draft Genome Sequence of Phanerochaete sordida strain YK-624.</title>
        <authorList>
            <person name="Mori T."/>
            <person name="Dohra H."/>
            <person name="Suzuki T."/>
            <person name="Kawagishi H."/>
            <person name="Hirai H."/>
        </authorList>
    </citation>
    <scope>NUCLEOTIDE SEQUENCE [LARGE SCALE GENOMIC DNA]</scope>
    <source>
        <strain evidence="2 3">YK-624</strain>
    </source>
</reference>
<protein>
    <submittedName>
        <fullName evidence="2">Uncharacterized protein</fullName>
    </submittedName>
</protein>
<comment type="caution">
    <text evidence="2">The sequence shown here is derived from an EMBL/GenBank/DDBJ whole genome shotgun (WGS) entry which is preliminary data.</text>
</comment>
<name>A0A9P3LHL3_9APHY</name>
<evidence type="ECO:0000313" key="2">
    <source>
        <dbReference type="EMBL" id="GJE94779.1"/>
    </source>
</evidence>
<feature type="region of interest" description="Disordered" evidence="1">
    <location>
        <begin position="476"/>
        <end position="540"/>
    </location>
</feature>